<dbReference type="KEGG" id="tsph:KIH39_05145"/>
<keyword evidence="1" id="KW-0732">Signal</keyword>
<dbReference type="EMBL" id="CP074694">
    <property type="protein sequence ID" value="QVL33303.1"/>
    <property type="molecule type" value="Genomic_DNA"/>
</dbReference>
<reference evidence="2" key="1">
    <citation type="submission" date="2021-05" db="EMBL/GenBank/DDBJ databases">
        <title>Complete genome sequence of the cellulolytic planctomycete Telmatocola sphagniphila SP2T and characterization of the first cellulase from planctomycetes.</title>
        <authorList>
            <person name="Rakitin A.L."/>
            <person name="Beletsky A.V."/>
            <person name="Naumoff D.G."/>
            <person name="Kulichevskaya I.S."/>
            <person name="Mardanov A.V."/>
            <person name="Ravin N.V."/>
            <person name="Dedysh S.N."/>
        </authorList>
    </citation>
    <scope>NUCLEOTIDE SEQUENCE</scope>
    <source>
        <strain evidence="2">SP2T</strain>
    </source>
</reference>
<feature type="signal peptide" evidence="1">
    <location>
        <begin position="1"/>
        <end position="19"/>
    </location>
</feature>
<gene>
    <name evidence="2" type="ORF">KIH39_05145</name>
</gene>
<evidence type="ECO:0000313" key="3">
    <source>
        <dbReference type="Proteomes" id="UP000676194"/>
    </source>
</evidence>
<protein>
    <submittedName>
        <fullName evidence="2">Uncharacterized protein</fullName>
    </submittedName>
</protein>
<sequence length="175" mass="19195">MLKILLSILFITIAGPALAQEVVPPLKKAKIGDYVIFKMDSAGAKMSMRQEVTAVTDQEVTVTTTTTINGMQQKDLEQKFKLNEKYDPSAMAKNQKDAKIEATGKGEETLKIDGKSYKCSWQGNKVTVKNGDMEIVSESKVWISKDAPVFGLVKTETKVFGQTSTLILVESGSKK</sequence>
<accession>A0A8E6BA10</accession>
<keyword evidence="3" id="KW-1185">Reference proteome</keyword>
<evidence type="ECO:0000256" key="1">
    <source>
        <dbReference type="SAM" id="SignalP"/>
    </source>
</evidence>
<proteinExistence type="predicted"/>
<dbReference type="RefSeq" id="WP_213498193.1">
    <property type="nucleotide sequence ID" value="NZ_CP074694.1"/>
</dbReference>
<dbReference type="Proteomes" id="UP000676194">
    <property type="component" value="Chromosome"/>
</dbReference>
<evidence type="ECO:0000313" key="2">
    <source>
        <dbReference type="EMBL" id="QVL33303.1"/>
    </source>
</evidence>
<dbReference type="AlphaFoldDB" id="A0A8E6BA10"/>
<organism evidence="2 3">
    <name type="scientific">Telmatocola sphagniphila</name>
    <dbReference type="NCBI Taxonomy" id="1123043"/>
    <lineage>
        <taxon>Bacteria</taxon>
        <taxon>Pseudomonadati</taxon>
        <taxon>Planctomycetota</taxon>
        <taxon>Planctomycetia</taxon>
        <taxon>Gemmatales</taxon>
        <taxon>Gemmataceae</taxon>
    </lineage>
</organism>
<feature type="chain" id="PRO_5034632083" evidence="1">
    <location>
        <begin position="20"/>
        <end position="175"/>
    </location>
</feature>
<name>A0A8E6BA10_9BACT</name>